<dbReference type="EMBL" id="BKCP01004960">
    <property type="protein sequence ID" value="GER34835.1"/>
    <property type="molecule type" value="Genomic_DNA"/>
</dbReference>
<sequence length="169" mass="18743">MVLWYVTTNLGADEKNRDTVKDQTCSVAEVAGDQTLVSRIGDKRHTNSTSRRPSGMTKTNDNVHEGGTCKTNESTVSTRVVDDQTKKDGKRKANRDVSCAKRVKIVPTSNQPDSSDDFVEECPRTRHVKSTIKHKGEGKVPTFVQEFTSKTRILANIGVEILRLVEKAP</sequence>
<evidence type="ECO:0000313" key="3">
    <source>
        <dbReference type="Proteomes" id="UP000325081"/>
    </source>
</evidence>
<dbReference type="Proteomes" id="UP000325081">
    <property type="component" value="Unassembled WGS sequence"/>
</dbReference>
<gene>
    <name evidence="2" type="ORF">STAS_11092</name>
</gene>
<organism evidence="2 3">
    <name type="scientific">Striga asiatica</name>
    <name type="common">Asiatic witchweed</name>
    <name type="synonym">Buchnera asiatica</name>
    <dbReference type="NCBI Taxonomy" id="4170"/>
    <lineage>
        <taxon>Eukaryota</taxon>
        <taxon>Viridiplantae</taxon>
        <taxon>Streptophyta</taxon>
        <taxon>Embryophyta</taxon>
        <taxon>Tracheophyta</taxon>
        <taxon>Spermatophyta</taxon>
        <taxon>Magnoliopsida</taxon>
        <taxon>eudicotyledons</taxon>
        <taxon>Gunneridae</taxon>
        <taxon>Pentapetalae</taxon>
        <taxon>asterids</taxon>
        <taxon>lamiids</taxon>
        <taxon>Lamiales</taxon>
        <taxon>Orobanchaceae</taxon>
        <taxon>Buchnereae</taxon>
        <taxon>Striga</taxon>
    </lineage>
</organism>
<accession>A0A5A7PPH9</accession>
<dbReference type="AlphaFoldDB" id="A0A5A7PPH9"/>
<evidence type="ECO:0000256" key="1">
    <source>
        <dbReference type="SAM" id="MobiDB-lite"/>
    </source>
</evidence>
<reference evidence="3" key="1">
    <citation type="journal article" date="2019" name="Curr. Biol.">
        <title>Genome Sequence of Striga asiatica Provides Insight into the Evolution of Plant Parasitism.</title>
        <authorList>
            <person name="Yoshida S."/>
            <person name="Kim S."/>
            <person name="Wafula E.K."/>
            <person name="Tanskanen J."/>
            <person name="Kim Y.M."/>
            <person name="Honaas L."/>
            <person name="Yang Z."/>
            <person name="Spallek T."/>
            <person name="Conn C.E."/>
            <person name="Ichihashi Y."/>
            <person name="Cheong K."/>
            <person name="Cui S."/>
            <person name="Der J.P."/>
            <person name="Gundlach H."/>
            <person name="Jiao Y."/>
            <person name="Hori C."/>
            <person name="Ishida J.K."/>
            <person name="Kasahara H."/>
            <person name="Kiba T."/>
            <person name="Kim M.S."/>
            <person name="Koo N."/>
            <person name="Laohavisit A."/>
            <person name="Lee Y.H."/>
            <person name="Lumba S."/>
            <person name="McCourt P."/>
            <person name="Mortimer J.C."/>
            <person name="Mutuku J.M."/>
            <person name="Nomura T."/>
            <person name="Sasaki-Sekimoto Y."/>
            <person name="Seto Y."/>
            <person name="Wang Y."/>
            <person name="Wakatake T."/>
            <person name="Sakakibara H."/>
            <person name="Demura T."/>
            <person name="Yamaguchi S."/>
            <person name="Yoneyama K."/>
            <person name="Manabe R.I."/>
            <person name="Nelson D.C."/>
            <person name="Schulman A.H."/>
            <person name="Timko M.P."/>
            <person name="dePamphilis C.W."/>
            <person name="Choi D."/>
            <person name="Shirasu K."/>
        </authorList>
    </citation>
    <scope>NUCLEOTIDE SEQUENCE [LARGE SCALE GENOMIC DNA]</scope>
    <source>
        <strain evidence="3">cv. UVA1</strain>
    </source>
</reference>
<protein>
    <submittedName>
        <fullName evidence="2">tRNA modification GTPase MnmE</fullName>
    </submittedName>
</protein>
<evidence type="ECO:0000313" key="2">
    <source>
        <dbReference type="EMBL" id="GER34835.1"/>
    </source>
</evidence>
<proteinExistence type="predicted"/>
<comment type="caution">
    <text evidence="2">The sequence shown here is derived from an EMBL/GenBank/DDBJ whole genome shotgun (WGS) entry which is preliminary data.</text>
</comment>
<name>A0A5A7PPH9_STRAF</name>
<feature type="compositionally biased region" description="Polar residues" evidence="1">
    <location>
        <begin position="69"/>
        <end position="78"/>
    </location>
</feature>
<feature type="compositionally biased region" description="Polar residues" evidence="1">
    <location>
        <begin position="47"/>
        <end position="60"/>
    </location>
</feature>
<keyword evidence="3" id="KW-1185">Reference proteome</keyword>
<feature type="region of interest" description="Disordered" evidence="1">
    <location>
        <begin position="39"/>
        <end position="95"/>
    </location>
</feature>